<gene>
    <name evidence="2" type="ORF">FALBO_1366</name>
</gene>
<protein>
    <submittedName>
        <fullName evidence="2">Uncharacterized protein</fullName>
    </submittedName>
</protein>
<dbReference type="AlphaFoldDB" id="A0A8H4PM06"/>
<dbReference type="EMBL" id="JAADYS010000173">
    <property type="protein sequence ID" value="KAF4471726.1"/>
    <property type="molecule type" value="Genomic_DNA"/>
</dbReference>
<organism evidence="2 3">
    <name type="scientific">Fusarium albosuccineum</name>
    <dbReference type="NCBI Taxonomy" id="1237068"/>
    <lineage>
        <taxon>Eukaryota</taxon>
        <taxon>Fungi</taxon>
        <taxon>Dikarya</taxon>
        <taxon>Ascomycota</taxon>
        <taxon>Pezizomycotina</taxon>
        <taxon>Sordariomycetes</taxon>
        <taxon>Hypocreomycetidae</taxon>
        <taxon>Hypocreales</taxon>
        <taxon>Nectriaceae</taxon>
        <taxon>Fusarium</taxon>
        <taxon>Fusarium decemcellulare species complex</taxon>
    </lineage>
</organism>
<feature type="chain" id="PRO_5034410662" evidence="1">
    <location>
        <begin position="25"/>
        <end position="86"/>
    </location>
</feature>
<keyword evidence="3" id="KW-1185">Reference proteome</keyword>
<evidence type="ECO:0000313" key="2">
    <source>
        <dbReference type="EMBL" id="KAF4471726.1"/>
    </source>
</evidence>
<name>A0A8H4PM06_9HYPO</name>
<sequence>MPTLGSHFTAQAPLLPVFFLGMLATKDSDKEVSQRWFDAVVQTPVRSSVPPLYYALKRIWDWIEKEVEPPPKPMGLDKSIGKKYPW</sequence>
<dbReference type="OrthoDB" id="3597252at2759"/>
<evidence type="ECO:0000313" key="3">
    <source>
        <dbReference type="Proteomes" id="UP000554235"/>
    </source>
</evidence>
<keyword evidence="1" id="KW-0732">Signal</keyword>
<evidence type="ECO:0000256" key="1">
    <source>
        <dbReference type="SAM" id="SignalP"/>
    </source>
</evidence>
<comment type="caution">
    <text evidence="2">The sequence shown here is derived from an EMBL/GenBank/DDBJ whole genome shotgun (WGS) entry which is preliminary data.</text>
</comment>
<reference evidence="2 3" key="1">
    <citation type="submission" date="2020-01" db="EMBL/GenBank/DDBJ databases">
        <title>Identification and distribution of gene clusters putatively required for synthesis of sphingolipid metabolism inhibitors in phylogenetically diverse species of the filamentous fungus Fusarium.</title>
        <authorList>
            <person name="Kim H.-S."/>
            <person name="Busman M."/>
            <person name="Brown D.W."/>
            <person name="Divon H."/>
            <person name="Uhlig S."/>
            <person name="Proctor R.H."/>
        </authorList>
    </citation>
    <scope>NUCLEOTIDE SEQUENCE [LARGE SCALE GENOMIC DNA]</scope>
    <source>
        <strain evidence="2 3">NRRL 20459</strain>
    </source>
</reference>
<feature type="signal peptide" evidence="1">
    <location>
        <begin position="1"/>
        <end position="24"/>
    </location>
</feature>
<accession>A0A8H4PM06</accession>
<proteinExistence type="predicted"/>
<dbReference type="Proteomes" id="UP000554235">
    <property type="component" value="Unassembled WGS sequence"/>
</dbReference>